<comment type="caution">
    <text evidence="7">The sequence shown here is derived from an EMBL/GenBank/DDBJ whole genome shotgun (WGS) entry which is preliminary data.</text>
</comment>
<dbReference type="InterPro" id="IPR001638">
    <property type="entry name" value="Solute-binding_3/MltF_N"/>
</dbReference>
<feature type="domain" description="Solute-binding protein family 3/N-terminal" evidence="5">
    <location>
        <begin position="45"/>
        <end position="261"/>
    </location>
</feature>
<protein>
    <submittedName>
        <fullName evidence="7">Glutamine ABC transporter, periplasmic glutamine-binding protein</fullName>
    </submittedName>
</protein>
<feature type="domain" description="Ionotropic glutamate receptor C-terminal" evidence="6">
    <location>
        <begin position="45"/>
        <end position="261"/>
    </location>
</feature>
<evidence type="ECO:0000256" key="1">
    <source>
        <dbReference type="ARBA" id="ARBA00004196"/>
    </source>
</evidence>
<dbReference type="SUPFAM" id="SSF53850">
    <property type="entry name" value="Periplasmic binding protein-like II"/>
    <property type="match status" value="1"/>
</dbReference>
<dbReference type="EMBL" id="LBPX01000007">
    <property type="protein sequence ID" value="KKP67903.1"/>
    <property type="molecule type" value="Genomic_DNA"/>
</dbReference>
<reference evidence="7 8" key="1">
    <citation type="journal article" date="2015" name="Nature">
        <title>rRNA introns, odd ribosomes, and small enigmatic genomes across a large radiation of phyla.</title>
        <authorList>
            <person name="Brown C.T."/>
            <person name="Hug L.A."/>
            <person name="Thomas B.C."/>
            <person name="Sharon I."/>
            <person name="Castelle C.J."/>
            <person name="Singh A."/>
            <person name="Wilkins M.J."/>
            <person name="Williams K.H."/>
            <person name="Banfield J.F."/>
        </authorList>
    </citation>
    <scope>NUCLEOTIDE SEQUENCE [LARGE SCALE GENOMIC DNA]</scope>
</reference>
<dbReference type="InterPro" id="IPR018313">
    <property type="entry name" value="SBP_3_CS"/>
</dbReference>
<dbReference type="InterPro" id="IPR001320">
    <property type="entry name" value="Iontro_rcpt_C"/>
</dbReference>
<organism evidence="7 8">
    <name type="scientific">Candidatus Roizmanbacteria bacterium GW2011_GWC2_35_12</name>
    <dbReference type="NCBI Taxonomy" id="1618485"/>
    <lineage>
        <taxon>Bacteria</taxon>
        <taxon>Candidatus Roizmaniibacteriota</taxon>
    </lineage>
</organism>
<evidence type="ECO:0000256" key="4">
    <source>
        <dbReference type="RuleBase" id="RU003744"/>
    </source>
</evidence>
<evidence type="ECO:0000313" key="7">
    <source>
        <dbReference type="EMBL" id="KKP67903.1"/>
    </source>
</evidence>
<evidence type="ECO:0000313" key="8">
    <source>
        <dbReference type="Proteomes" id="UP000034127"/>
    </source>
</evidence>
<evidence type="ECO:0000259" key="5">
    <source>
        <dbReference type="SMART" id="SM00062"/>
    </source>
</evidence>
<dbReference type="GO" id="GO:0016020">
    <property type="term" value="C:membrane"/>
    <property type="evidence" value="ECO:0007669"/>
    <property type="project" value="InterPro"/>
</dbReference>
<dbReference type="GO" id="GO:0030313">
    <property type="term" value="C:cell envelope"/>
    <property type="evidence" value="ECO:0007669"/>
    <property type="project" value="UniProtKB-SubCell"/>
</dbReference>
<dbReference type="GO" id="GO:0015276">
    <property type="term" value="F:ligand-gated monoatomic ion channel activity"/>
    <property type="evidence" value="ECO:0007669"/>
    <property type="project" value="InterPro"/>
</dbReference>
<dbReference type="PANTHER" id="PTHR35936:SF17">
    <property type="entry name" value="ARGININE-BINDING EXTRACELLULAR PROTEIN ARTP"/>
    <property type="match status" value="1"/>
</dbReference>
<comment type="subcellular location">
    <subcellularLocation>
        <location evidence="1">Cell envelope</location>
    </subcellularLocation>
</comment>
<sequence>MGKILTIAIFLILVIGSYFFWAKGSFSLFKKPLSKGLMAIKEKGALIVGTDATYPPLEYEEDGKIIGFDIDLATEIAKDLGVPLEIKNISFDKIFTSLANSDVDLVISSVTITEERQKKMIFSTPYLNAGQVIVVSSSNKTIQSVDDLNNLSVGVQVDTTSKTEAEKYTNKVTDYPDYDKAQSDLNSGKISAIVIDYPAGISMTQASSGKLKVVGNPFTSEFYGVAINKGKIDLALRVNDTINKIKKSGRLNDLEVFWFKR</sequence>
<comment type="similarity">
    <text evidence="2 4">Belongs to the bacterial solute-binding protein 3 family.</text>
</comment>
<dbReference type="SMART" id="SM00062">
    <property type="entry name" value="PBPb"/>
    <property type="match status" value="1"/>
</dbReference>
<name>A0A0G0BEL6_9BACT</name>
<accession>A0A0G0BEL6</accession>
<evidence type="ECO:0000256" key="2">
    <source>
        <dbReference type="ARBA" id="ARBA00010333"/>
    </source>
</evidence>
<gene>
    <name evidence="7" type="ORF">UR63_C0007G0013</name>
</gene>
<dbReference type="SMART" id="SM00079">
    <property type="entry name" value="PBPe"/>
    <property type="match status" value="1"/>
</dbReference>
<dbReference type="Pfam" id="PF00497">
    <property type="entry name" value="SBP_bac_3"/>
    <property type="match status" value="1"/>
</dbReference>
<evidence type="ECO:0000259" key="6">
    <source>
        <dbReference type="SMART" id="SM00079"/>
    </source>
</evidence>
<dbReference type="AlphaFoldDB" id="A0A0G0BEL6"/>
<dbReference type="Proteomes" id="UP000034127">
    <property type="component" value="Unassembled WGS sequence"/>
</dbReference>
<proteinExistence type="inferred from homology"/>
<dbReference type="PATRIC" id="fig|1618485.3.peg.216"/>
<dbReference type="Gene3D" id="3.40.190.10">
    <property type="entry name" value="Periplasmic binding protein-like II"/>
    <property type="match status" value="2"/>
</dbReference>
<dbReference type="PROSITE" id="PS01039">
    <property type="entry name" value="SBP_BACTERIAL_3"/>
    <property type="match status" value="1"/>
</dbReference>
<evidence type="ECO:0000256" key="3">
    <source>
        <dbReference type="ARBA" id="ARBA00022729"/>
    </source>
</evidence>
<keyword evidence="3" id="KW-0732">Signal</keyword>
<dbReference type="PANTHER" id="PTHR35936">
    <property type="entry name" value="MEMBRANE-BOUND LYTIC MUREIN TRANSGLYCOSYLASE F"/>
    <property type="match status" value="1"/>
</dbReference>